<evidence type="ECO:0000259" key="1">
    <source>
        <dbReference type="Pfam" id="PF14080"/>
    </source>
</evidence>
<organism evidence="2 3">
    <name type="scientific">Pelagicoccus enzymogenes</name>
    <dbReference type="NCBI Taxonomy" id="2773457"/>
    <lineage>
        <taxon>Bacteria</taxon>
        <taxon>Pseudomonadati</taxon>
        <taxon>Verrucomicrobiota</taxon>
        <taxon>Opitutia</taxon>
        <taxon>Puniceicoccales</taxon>
        <taxon>Pelagicoccaceae</taxon>
        <taxon>Pelagicoccus</taxon>
    </lineage>
</organism>
<keyword evidence="3" id="KW-1185">Reference proteome</keyword>
<dbReference type="Pfam" id="PF14080">
    <property type="entry name" value="DUF4261"/>
    <property type="match status" value="1"/>
</dbReference>
<accession>A0A927FC01</accession>
<dbReference type="AlphaFoldDB" id="A0A927FC01"/>
<evidence type="ECO:0000313" key="2">
    <source>
        <dbReference type="EMBL" id="MBD5782327.1"/>
    </source>
</evidence>
<dbReference type="InterPro" id="IPR025357">
    <property type="entry name" value="DUF4261"/>
</dbReference>
<dbReference type="Proteomes" id="UP000622317">
    <property type="component" value="Unassembled WGS sequence"/>
</dbReference>
<dbReference type="RefSeq" id="WP_191619406.1">
    <property type="nucleotide sequence ID" value="NZ_JACYFG010000060.1"/>
</dbReference>
<dbReference type="EMBL" id="JACYFG010000060">
    <property type="protein sequence ID" value="MBD5782327.1"/>
    <property type="molecule type" value="Genomic_DNA"/>
</dbReference>
<reference evidence="2" key="1">
    <citation type="submission" date="2020-09" db="EMBL/GenBank/DDBJ databases">
        <title>Pelagicoccus enzymogenes sp. nov. with an EPS production, isolated from marine sediment.</title>
        <authorList>
            <person name="Feng X."/>
        </authorList>
    </citation>
    <scope>NUCLEOTIDE SEQUENCE</scope>
    <source>
        <strain evidence="2">NFK12</strain>
    </source>
</reference>
<comment type="caution">
    <text evidence="2">The sequence shown here is derived from an EMBL/GenBank/DDBJ whole genome shotgun (WGS) entry which is preliminary data.</text>
</comment>
<name>A0A927FC01_9BACT</name>
<feature type="domain" description="DUF4261" evidence="1">
    <location>
        <begin position="199"/>
        <end position="272"/>
    </location>
</feature>
<protein>
    <submittedName>
        <fullName evidence="2">DUF4261 domain-containing protein</fullName>
    </submittedName>
</protein>
<sequence length="277" mass="30114">MSFFGFFSEARGKKAPQIEPVRNHLAFVLLEEPSLPSAEALARAFAKYHCGQGELVVEASGEGNQKIITVSLPKLGTAFIALVDAKVPNNEAENHCDYSLESLSSPQASIEHRAHLMVTSLGTLEGTTPLEGIDAFTSLLAGIVESSSATGVYWGNSRATHSREFFLSLAGDCSVMPRVILWNGFSRGRENKHSMSFLSMGMNQLGLPELYLVFPQDETSVAVERFFDLLSYVAQRGEAIPAGDTIGASESQRIPVRYVKSPAGDKTTVWKIDLRKG</sequence>
<evidence type="ECO:0000313" key="3">
    <source>
        <dbReference type="Proteomes" id="UP000622317"/>
    </source>
</evidence>
<proteinExistence type="predicted"/>
<gene>
    <name evidence="2" type="ORF">IEN85_22700</name>
</gene>